<dbReference type="PANTHER" id="PTHR46847:SF1">
    <property type="entry name" value="D-ALLOSE-BINDING PERIPLASMIC PROTEIN-RELATED"/>
    <property type="match status" value="1"/>
</dbReference>
<gene>
    <name evidence="5" type="ORF">EI71_00205</name>
</gene>
<evidence type="ECO:0000313" key="6">
    <source>
        <dbReference type="Proteomes" id="UP000266506"/>
    </source>
</evidence>
<accession>A0A397S2S3</accession>
<dbReference type="EMBL" id="QXEV01000002">
    <property type="protein sequence ID" value="RIA78257.1"/>
    <property type="molecule type" value="Genomic_DNA"/>
</dbReference>
<dbReference type="Gene3D" id="3.40.50.2300">
    <property type="match status" value="2"/>
</dbReference>
<evidence type="ECO:0000256" key="2">
    <source>
        <dbReference type="ARBA" id="ARBA00007639"/>
    </source>
</evidence>
<dbReference type="PROSITE" id="PS51257">
    <property type="entry name" value="PROKAR_LIPOPROTEIN"/>
    <property type="match status" value="1"/>
</dbReference>
<evidence type="ECO:0000256" key="1">
    <source>
        <dbReference type="ARBA" id="ARBA00004196"/>
    </source>
</evidence>
<comment type="caution">
    <text evidence="5">The sequence shown here is derived from an EMBL/GenBank/DDBJ whole genome shotgun (WGS) entry which is preliminary data.</text>
</comment>
<name>A0A397S2S3_9MOLU</name>
<organism evidence="5 6">
    <name type="scientific">Anaeroplasma bactoclasticum</name>
    <dbReference type="NCBI Taxonomy" id="2088"/>
    <lineage>
        <taxon>Bacteria</taxon>
        <taxon>Bacillati</taxon>
        <taxon>Mycoplasmatota</taxon>
        <taxon>Mollicutes</taxon>
        <taxon>Anaeroplasmatales</taxon>
        <taxon>Anaeroplasmataceae</taxon>
        <taxon>Anaeroplasma</taxon>
    </lineage>
</organism>
<feature type="domain" description="Periplasmic binding protein" evidence="4">
    <location>
        <begin position="28"/>
        <end position="296"/>
    </location>
</feature>
<dbReference type="Pfam" id="PF13407">
    <property type="entry name" value="Peripla_BP_4"/>
    <property type="match status" value="1"/>
</dbReference>
<evidence type="ECO:0000313" key="5">
    <source>
        <dbReference type="EMBL" id="RIA78257.1"/>
    </source>
</evidence>
<dbReference type="SUPFAM" id="SSF53822">
    <property type="entry name" value="Periplasmic binding protein-like I"/>
    <property type="match status" value="1"/>
</dbReference>
<dbReference type="InParanoid" id="A0A397S2S3"/>
<dbReference type="InterPro" id="IPR028082">
    <property type="entry name" value="Peripla_BP_I"/>
</dbReference>
<dbReference type="PANTHER" id="PTHR46847">
    <property type="entry name" value="D-ALLOSE-BINDING PERIPLASMIC PROTEIN-RELATED"/>
    <property type="match status" value="1"/>
</dbReference>
<evidence type="ECO:0000256" key="3">
    <source>
        <dbReference type="ARBA" id="ARBA00022729"/>
    </source>
</evidence>
<protein>
    <submittedName>
        <fullName evidence="5">Methyl-galactoside transport system substrate-binding protein</fullName>
    </submittedName>
</protein>
<dbReference type="Proteomes" id="UP000266506">
    <property type="component" value="Unassembled WGS sequence"/>
</dbReference>
<reference evidence="5 6" key="1">
    <citation type="submission" date="2018-08" db="EMBL/GenBank/DDBJ databases">
        <title>Genomic Encyclopedia of Archaeal and Bacterial Type Strains, Phase II (KMG-II): from individual species to whole genera.</title>
        <authorList>
            <person name="Goeker M."/>
        </authorList>
    </citation>
    <scope>NUCLEOTIDE SEQUENCE [LARGE SCALE GENOMIC DNA]</scope>
    <source>
        <strain evidence="5 6">ATCC 27112</strain>
    </source>
</reference>
<keyword evidence="3" id="KW-0732">Signal</keyword>
<dbReference type="GO" id="GO:0030246">
    <property type="term" value="F:carbohydrate binding"/>
    <property type="evidence" value="ECO:0007669"/>
    <property type="project" value="UniProtKB-ARBA"/>
</dbReference>
<comment type="similarity">
    <text evidence="2">Belongs to the bacterial solute-binding protein 2 family.</text>
</comment>
<dbReference type="InterPro" id="IPR025997">
    <property type="entry name" value="SBP_2_dom"/>
</dbReference>
<evidence type="ECO:0000259" key="4">
    <source>
        <dbReference type="Pfam" id="PF13407"/>
    </source>
</evidence>
<dbReference type="AlphaFoldDB" id="A0A397S2S3"/>
<dbReference type="GO" id="GO:0030313">
    <property type="term" value="C:cell envelope"/>
    <property type="evidence" value="ECO:0007669"/>
    <property type="project" value="UniProtKB-SubCell"/>
</dbReference>
<proteinExistence type="inferred from homology"/>
<keyword evidence="6" id="KW-1185">Reference proteome</keyword>
<comment type="subcellular location">
    <subcellularLocation>
        <location evidence="1">Cell envelope</location>
    </subcellularLocation>
</comment>
<dbReference type="RefSeq" id="WP_162849641.1">
    <property type="nucleotide sequence ID" value="NZ_QXEV01000002.1"/>
</dbReference>
<sequence>MKRILSIFFFGMIMLFMTSCSQKSNHISVFYYDKDDIFLNQLSKKLTDNLSKKYSITNYYASKSQLKQNLQVDEALDESSLILMNMVDRLASGAIVEKCRKKNIPVVFFNREPLLEDMESYKDCYYVGPNPDKQGMLQVECAEELFGNPSSLNPKYDLNGDNKIQLVILKGEQGHQDAERRTQACLSTIRQKGYDIELISIGVCNWNQTEAYNLFWSQYNSLLKNAELVLANNDEMAIGAASYIRSVTNEEEDIIPVIGVDATIAGKKAVKDKLLSSTIINDDSMQVEAICQLTDVYMNNMPMEDLNFTIENQKFIYIDSAIYVEDGNN</sequence>